<comment type="caution">
    <text evidence="2">The sequence shown here is derived from an EMBL/GenBank/DDBJ whole genome shotgun (WGS) entry which is preliminary data.</text>
</comment>
<evidence type="ECO:0000313" key="3">
    <source>
        <dbReference type="Proteomes" id="UP001346149"/>
    </source>
</evidence>
<keyword evidence="3" id="KW-1185">Reference proteome</keyword>
<dbReference type="PANTHER" id="PTHR33730:SF4">
    <property type="entry name" value="OS05G0542732 PROTEIN"/>
    <property type="match status" value="1"/>
</dbReference>
<evidence type="ECO:0008006" key="4">
    <source>
        <dbReference type="Google" id="ProtNLM"/>
    </source>
</evidence>
<feature type="compositionally biased region" description="Polar residues" evidence="1">
    <location>
        <begin position="52"/>
        <end position="66"/>
    </location>
</feature>
<dbReference type="Pfam" id="PF15697">
    <property type="entry name" value="DUF4666"/>
    <property type="match status" value="1"/>
</dbReference>
<proteinExistence type="predicted"/>
<feature type="region of interest" description="Disordered" evidence="1">
    <location>
        <begin position="41"/>
        <end position="96"/>
    </location>
</feature>
<protein>
    <recommendedName>
        <fullName evidence="4">MAPK kinase substrate protein At1g80180-like</fullName>
    </recommendedName>
</protein>
<dbReference type="AlphaFoldDB" id="A0AAN7QGQ7"/>
<dbReference type="Proteomes" id="UP001346149">
    <property type="component" value="Unassembled WGS sequence"/>
</dbReference>
<gene>
    <name evidence="2" type="ORF">SAY86_025630</name>
</gene>
<sequence>MAAILQRSVTSFRRQGSSGLVWDERFFTGEVQLVVSKPPVEEHDNACPKRTTALSRQSNSDGSTRMTRYPARVEGPRTTAKPPPAPPSPKNIGGGCGFCGILGRPVGKNIDQTARSTSSNKSKNS</sequence>
<dbReference type="PANTHER" id="PTHR33730">
    <property type="entry name" value="OS05G0542732 PROTEIN-RELATED"/>
    <property type="match status" value="1"/>
</dbReference>
<accession>A0AAN7QGQ7</accession>
<reference evidence="2 3" key="1">
    <citation type="journal article" date="2023" name="Hortic Res">
        <title>Pangenome of water caltrop reveals structural variations and asymmetric subgenome divergence after allopolyploidization.</title>
        <authorList>
            <person name="Zhang X."/>
            <person name="Chen Y."/>
            <person name="Wang L."/>
            <person name="Yuan Y."/>
            <person name="Fang M."/>
            <person name="Shi L."/>
            <person name="Lu R."/>
            <person name="Comes H.P."/>
            <person name="Ma Y."/>
            <person name="Chen Y."/>
            <person name="Huang G."/>
            <person name="Zhou Y."/>
            <person name="Zheng Z."/>
            <person name="Qiu Y."/>
        </authorList>
    </citation>
    <scope>NUCLEOTIDE SEQUENCE [LARGE SCALE GENOMIC DNA]</scope>
    <source>
        <strain evidence="2">F231</strain>
    </source>
</reference>
<evidence type="ECO:0000313" key="2">
    <source>
        <dbReference type="EMBL" id="KAK4764540.1"/>
    </source>
</evidence>
<name>A0AAN7QGQ7_TRANT</name>
<dbReference type="EMBL" id="JAXQNO010000023">
    <property type="protein sequence ID" value="KAK4764540.1"/>
    <property type="molecule type" value="Genomic_DNA"/>
</dbReference>
<organism evidence="2 3">
    <name type="scientific">Trapa natans</name>
    <name type="common">Water chestnut</name>
    <dbReference type="NCBI Taxonomy" id="22666"/>
    <lineage>
        <taxon>Eukaryota</taxon>
        <taxon>Viridiplantae</taxon>
        <taxon>Streptophyta</taxon>
        <taxon>Embryophyta</taxon>
        <taxon>Tracheophyta</taxon>
        <taxon>Spermatophyta</taxon>
        <taxon>Magnoliopsida</taxon>
        <taxon>eudicotyledons</taxon>
        <taxon>Gunneridae</taxon>
        <taxon>Pentapetalae</taxon>
        <taxon>rosids</taxon>
        <taxon>malvids</taxon>
        <taxon>Myrtales</taxon>
        <taxon>Lythraceae</taxon>
        <taxon>Trapa</taxon>
    </lineage>
</organism>
<evidence type="ECO:0000256" key="1">
    <source>
        <dbReference type="SAM" id="MobiDB-lite"/>
    </source>
</evidence>
<dbReference type="InterPro" id="IPR031421">
    <property type="entry name" value="DUF4666"/>
</dbReference>